<accession>S8AVF1</accession>
<feature type="domain" description="NADP-dependent oxidoreductase" evidence="3">
    <location>
        <begin position="80"/>
        <end position="349"/>
    </location>
</feature>
<dbReference type="Pfam" id="PF00248">
    <property type="entry name" value="Aldo_ket_red"/>
    <property type="match status" value="1"/>
</dbReference>
<organism evidence="4 5">
    <name type="scientific">Dactylellina haptotyla (strain CBS 200.50)</name>
    <name type="common">Nematode-trapping fungus</name>
    <name type="synonym">Monacrosporium haptotylum</name>
    <dbReference type="NCBI Taxonomy" id="1284197"/>
    <lineage>
        <taxon>Eukaryota</taxon>
        <taxon>Fungi</taxon>
        <taxon>Dikarya</taxon>
        <taxon>Ascomycota</taxon>
        <taxon>Pezizomycotina</taxon>
        <taxon>Orbiliomycetes</taxon>
        <taxon>Orbiliales</taxon>
        <taxon>Orbiliaceae</taxon>
        <taxon>Dactylellina</taxon>
    </lineage>
</organism>
<name>S8AVF1_DACHA</name>
<dbReference type="InterPro" id="IPR036812">
    <property type="entry name" value="NAD(P)_OxRdtase_dom_sf"/>
</dbReference>
<evidence type="ECO:0000259" key="3">
    <source>
        <dbReference type="Pfam" id="PF00248"/>
    </source>
</evidence>
<dbReference type="PANTHER" id="PTHR11732">
    <property type="entry name" value="ALDO/KETO REDUCTASE"/>
    <property type="match status" value="1"/>
</dbReference>
<dbReference type="AlphaFoldDB" id="S8AVF1"/>
<proteinExistence type="predicted"/>
<dbReference type="SUPFAM" id="SSF51430">
    <property type="entry name" value="NAD(P)-linked oxidoreductase"/>
    <property type="match status" value="1"/>
</dbReference>
<dbReference type="PRINTS" id="PR00069">
    <property type="entry name" value="ALDKETRDTASE"/>
</dbReference>
<gene>
    <name evidence="4" type="ORF">H072_1023</name>
</gene>
<dbReference type="CDD" id="cd19071">
    <property type="entry name" value="AKR_AKR1-5-like"/>
    <property type="match status" value="1"/>
</dbReference>
<reference evidence="5" key="2">
    <citation type="submission" date="2013-04" db="EMBL/GenBank/DDBJ databases">
        <title>Genomic mechanisms accounting for the adaptation to parasitism in nematode-trapping fungi.</title>
        <authorList>
            <person name="Ahren D.G."/>
        </authorList>
    </citation>
    <scope>NUCLEOTIDE SEQUENCE [LARGE SCALE GENOMIC DNA]</scope>
    <source>
        <strain evidence="5">CBS 200.50</strain>
    </source>
</reference>
<evidence type="ECO:0000313" key="4">
    <source>
        <dbReference type="EMBL" id="EPS44946.1"/>
    </source>
</evidence>
<dbReference type="InterPro" id="IPR023210">
    <property type="entry name" value="NADP_OxRdtase_dom"/>
</dbReference>
<dbReference type="InterPro" id="IPR020471">
    <property type="entry name" value="AKR"/>
</dbReference>
<keyword evidence="1" id="KW-0560">Oxidoreductase</keyword>
<evidence type="ECO:0000256" key="1">
    <source>
        <dbReference type="ARBA" id="ARBA00023002"/>
    </source>
</evidence>
<dbReference type="STRING" id="1284197.S8AVF1"/>
<dbReference type="EMBL" id="AQGS01000024">
    <property type="protein sequence ID" value="EPS44946.1"/>
    <property type="molecule type" value="Genomic_DNA"/>
</dbReference>
<keyword evidence="5" id="KW-1185">Reference proteome</keyword>
<protein>
    <recommendedName>
        <fullName evidence="3">NADP-dependent oxidoreductase domain-containing protein</fullName>
    </recommendedName>
</protein>
<dbReference type="eggNOG" id="KOG1577">
    <property type="taxonomic scope" value="Eukaryota"/>
</dbReference>
<dbReference type="OrthoDB" id="416253at2759"/>
<dbReference type="GO" id="GO:0016491">
    <property type="term" value="F:oxidoreductase activity"/>
    <property type="evidence" value="ECO:0007669"/>
    <property type="project" value="UniProtKB-KW"/>
</dbReference>
<dbReference type="Proteomes" id="UP000015100">
    <property type="component" value="Unassembled WGS sequence"/>
</dbReference>
<dbReference type="Gene3D" id="3.20.20.100">
    <property type="entry name" value="NADP-dependent oxidoreductase domain"/>
    <property type="match status" value="1"/>
</dbReference>
<sequence length="449" mass="51505">MFRSVARVPSIARKPLASQATKIKHATFNTSAARPHSNPVELERTYFELNNGTKIPALGYQAATHRDVKPKTWKTRIYGGYRHIDMHSGFHDKNYLENSLWSLAVQVGRDELFVTGKLESHMHHDPHISLLHHLRGLRTGYLDLWVMKWPITWANPKTKTAAVDWHDKNGNLIDYVYAWKQMEKQYEAGKVKALGIANFSKAEVERLLKHAKYPPQVHQMEITPYLQQKDFVKWNQSKGITVASFHIISSTNIDKGHLIREMHEDPVLVKMAEKYNLTVPQLIIGTLPPTQIDRLTTNEAPFFFFTPAWNISRGVVAIPPVEESQEWNSNLKADNIRLDESDMEEIAMLDKKQRLTFPSGHGYVPFADLEGNTAEELVPLLPPRPTPVPRTQRILELEAEKGISPEERFGTRSVLGYVLPWTRTLSEKHVAQKPREKLQKYRVPGDPEK</sequence>
<evidence type="ECO:0000313" key="5">
    <source>
        <dbReference type="Proteomes" id="UP000015100"/>
    </source>
</evidence>
<reference evidence="4 5" key="1">
    <citation type="journal article" date="2013" name="PLoS Genet.">
        <title>Genomic mechanisms accounting for the adaptation to parasitism in nematode-trapping fungi.</title>
        <authorList>
            <person name="Meerupati T."/>
            <person name="Andersson K.M."/>
            <person name="Friman E."/>
            <person name="Kumar D."/>
            <person name="Tunlid A."/>
            <person name="Ahren D."/>
        </authorList>
    </citation>
    <scope>NUCLEOTIDE SEQUENCE [LARGE SCALE GENOMIC DNA]</scope>
    <source>
        <strain evidence="4 5">CBS 200.50</strain>
    </source>
</reference>
<comment type="caution">
    <text evidence="4">The sequence shown here is derived from an EMBL/GenBank/DDBJ whole genome shotgun (WGS) entry which is preliminary data.</text>
</comment>
<dbReference type="HOGENOM" id="CLU_044728_0_0_1"/>
<evidence type="ECO:0000256" key="2">
    <source>
        <dbReference type="SAM" id="MobiDB-lite"/>
    </source>
</evidence>
<dbReference type="OMA" id="HQMEITP"/>
<feature type="region of interest" description="Disordered" evidence="2">
    <location>
        <begin position="428"/>
        <end position="449"/>
    </location>
</feature>